<organism evidence="1 2">
    <name type="scientific">Iningainema tapete BLCC-T55</name>
    <dbReference type="NCBI Taxonomy" id="2748662"/>
    <lineage>
        <taxon>Bacteria</taxon>
        <taxon>Bacillati</taxon>
        <taxon>Cyanobacteriota</taxon>
        <taxon>Cyanophyceae</taxon>
        <taxon>Nostocales</taxon>
        <taxon>Scytonemataceae</taxon>
        <taxon>Iningainema tapete</taxon>
    </lineage>
</organism>
<name>A0A8J6XHG8_9CYAN</name>
<dbReference type="EMBL" id="JACXAE010000086">
    <property type="protein sequence ID" value="MBD2775959.1"/>
    <property type="molecule type" value="Genomic_DNA"/>
</dbReference>
<accession>A0A8J6XHG8</accession>
<dbReference type="AlphaFoldDB" id="A0A8J6XHG8"/>
<dbReference type="Proteomes" id="UP000629098">
    <property type="component" value="Unassembled WGS sequence"/>
</dbReference>
<protein>
    <submittedName>
        <fullName evidence="1">Uncharacterized protein</fullName>
    </submittedName>
</protein>
<evidence type="ECO:0000313" key="1">
    <source>
        <dbReference type="EMBL" id="MBD2775959.1"/>
    </source>
</evidence>
<reference evidence="1" key="1">
    <citation type="submission" date="2020-09" db="EMBL/GenBank/DDBJ databases">
        <title>Iningainema tapete sp. nov. (Scytonemataceae, Cyanobacteria) from greenhouses in central Florida (USA) produces two types of nodularin with biosynthetic potential for microcystin-LR and anabaenopeptins.</title>
        <authorList>
            <person name="Berthold D.E."/>
            <person name="Lefler F.W."/>
            <person name="Huang I.-S."/>
            <person name="Abdulla H."/>
            <person name="Zimba P.V."/>
            <person name="Laughinghouse H.D. IV."/>
        </authorList>
    </citation>
    <scope>NUCLEOTIDE SEQUENCE</scope>
    <source>
        <strain evidence="1">BLCCT55</strain>
    </source>
</reference>
<dbReference type="Gene3D" id="2.160.20.10">
    <property type="entry name" value="Single-stranded right-handed beta-helix, Pectin lyase-like"/>
    <property type="match status" value="2"/>
</dbReference>
<evidence type="ECO:0000313" key="2">
    <source>
        <dbReference type="Proteomes" id="UP000629098"/>
    </source>
</evidence>
<dbReference type="InterPro" id="IPR012334">
    <property type="entry name" value="Pectin_lyas_fold"/>
</dbReference>
<keyword evidence="2" id="KW-1185">Reference proteome</keyword>
<sequence length="477" mass="48840">MSSDIAFGEQGFFSATVPNAPSPLLTVNPSALLFNQIANPIQVNQATLSVNDGRSLSLLGGNVNLDGGKLQAANGQIDLAGVATGRIELEVNNLLVLPQTQRADVSLTNSAKVDVTNKGAGKVGISARNLDITEGSSISAGIAPGLTVDNIAPGDITIDATGTVKVQSSELRNVVNIQATGNAGNIHVSGNRVELSGGGRLRTRTLGKGDAGNINIKAGEISIAHPVYDFPVNSQVDDQPALDASNSGSNENYGSGRSGNISLFADGSIYLSLIRQDREVENERENKIISTYNCCDAKGGGDITLLANGAIFLDNAYLVSSSFSQERGAGSIFINGKESVSIANNSAINAISFSSGNSGNITIQSTGSVLLQTSTVSTNIGSTDLNFLPAQGDAGNIKISSKSVAIADGALVTASTVTSGKAGDIQIDAQELVEIAGTTPFPLPGGYCQGDVTYSSVRTNSEENAKGAGGPIRIIIL</sequence>
<comment type="caution">
    <text evidence="1">The sequence shown here is derived from an EMBL/GenBank/DDBJ whole genome shotgun (WGS) entry which is preliminary data.</text>
</comment>
<dbReference type="SUPFAM" id="SSF51126">
    <property type="entry name" value="Pectin lyase-like"/>
    <property type="match status" value="2"/>
</dbReference>
<dbReference type="RefSeq" id="WP_190835019.1">
    <property type="nucleotide sequence ID" value="NZ_CAWPPI010000086.1"/>
</dbReference>
<proteinExistence type="predicted"/>
<gene>
    <name evidence="1" type="ORF">ICL16_28850</name>
</gene>
<dbReference type="InterPro" id="IPR011050">
    <property type="entry name" value="Pectin_lyase_fold/virulence"/>
</dbReference>